<gene>
    <name evidence="3" type="ORF">ABT58_22145</name>
</gene>
<dbReference type="PANTHER" id="PTHR35894">
    <property type="entry name" value="GENERAL SECRETION PATHWAY PROTEIN A-RELATED"/>
    <property type="match status" value="1"/>
</dbReference>
<dbReference type="Gene3D" id="3.90.70.10">
    <property type="entry name" value="Cysteine proteinases"/>
    <property type="match status" value="1"/>
</dbReference>
<dbReference type="InterPro" id="IPR003593">
    <property type="entry name" value="AAA+_ATPase"/>
</dbReference>
<evidence type="ECO:0000313" key="4">
    <source>
        <dbReference type="Proteomes" id="UP000036426"/>
    </source>
</evidence>
<keyword evidence="4" id="KW-1185">Reference proteome</keyword>
<comment type="caution">
    <text evidence="3">The sequence shown here is derived from an EMBL/GenBank/DDBJ whole genome shotgun (WGS) entry which is preliminary data.</text>
</comment>
<dbReference type="GO" id="GO:0016887">
    <property type="term" value="F:ATP hydrolysis activity"/>
    <property type="evidence" value="ECO:0007669"/>
    <property type="project" value="InterPro"/>
</dbReference>
<dbReference type="InterPro" id="IPR048809">
    <property type="entry name" value="GspA_C39-like"/>
</dbReference>
<organism evidence="3 4">
    <name type="scientific">Photobacterium aphoticum</name>
    <dbReference type="NCBI Taxonomy" id="754436"/>
    <lineage>
        <taxon>Bacteria</taxon>
        <taxon>Pseudomonadati</taxon>
        <taxon>Pseudomonadota</taxon>
        <taxon>Gammaproteobacteria</taxon>
        <taxon>Vibrionales</taxon>
        <taxon>Vibrionaceae</taxon>
        <taxon>Photobacterium</taxon>
    </lineage>
</organism>
<dbReference type="RefSeq" id="WP_047876614.1">
    <property type="nucleotide sequence ID" value="NZ_BMYC01000030.1"/>
</dbReference>
<dbReference type="EMBL" id="LDOV01000052">
    <property type="protein sequence ID" value="KLU98504.1"/>
    <property type="molecule type" value="Genomic_DNA"/>
</dbReference>
<dbReference type="InterPro" id="IPR052026">
    <property type="entry name" value="ExeA_AAA_ATPase_DNA-bind"/>
</dbReference>
<dbReference type="InterPro" id="IPR049945">
    <property type="entry name" value="AAA_22"/>
</dbReference>
<keyword evidence="1" id="KW-1133">Transmembrane helix</keyword>
<dbReference type="SUPFAM" id="SSF52540">
    <property type="entry name" value="P-loop containing nucleoside triphosphate hydrolases"/>
    <property type="match status" value="1"/>
</dbReference>
<dbReference type="PATRIC" id="fig|754436.4.peg.4653"/>
<dbReference type="Pfam" id="PF01471">
    <property type="entry name" value="PG_binding_1"/>
    <property type="match status" value="1"/>
</dbReference>
<dbReference type="Pfam" id="PF21327">
    <property type="entry name" value="GspA_C39-like"/>
    <property type="match status" value="1"/>
</dbReference>
<dbReference type="InterPro" id="IPR002477">
    <property type="entry name" value="Peptidoglycan-bd-like"/>
</dbReference>
<protein>
    <submittedName>
        <fullName evidence="3">General secretion pathway protein GspA</fullName>
    </submittedName>
</protein>
<dbReference type="AlphaFoldDB" id="A0A0J1GFM5"/>
<evidence type="ECO:0000313" key="3">
    <source>
        <dbReference type="EMBL" id="KLU98504.1"/>
    </source>
</evidence>
<feature type="domain" description="AAA+ ATPase" evidence="2">
    <location>
        <begin position="42"/>
        <end position="195"/>
    </location>
</feature>
<reference evidence="3 4" key="1">
    <citation type="submission" date="2015-05" db="EMBL/GenBank/DDBJ databases">
        <title>Photobacterium galathea sp. nov.</title>
        <authorList>
            <person name="Machado H."/>
            <person name="Gram L."/>
        </authorList>
    </citation>
    <scope>NUCLEOTIDE SEQUENCE [LARGE SCALE GENOMIC DNA]</scope>
    <source>
        <strain evidence="3 4">DSM 25995</strain>
    </source>
</reference>
<dbReference type="Pfam" id="PF13401">
    <property type="entry name" value="AAA_22"/>
    <property type="match status" value="1"/>
</dbReference>
<dbReference type="SMART" id="SM00382">
    <property type="entry name" value="AAA"/>
    <property type="match status" value="1"/>
</dbReference>
<dbReference type="Gene3D" id="3.40.50.300">
    <property type="entry name" value="P-loop containing nucleotide triphosphate hydrolases"/>
    <property type="match status" value="1"/>
</dbReference>
<accession>A0A0J1GFM5</accession>
<dbReference type="InterPro" id="IPR036366">
    <property type="entry name" value="PGBDSf"/>
</dbReference>
<dbReference type="Proteomes" id="UP000036426">
    <property type="component" value="Unassembled WGS sequence"/>
</dbReference>
<dbReference type="SUPFAM" id="SSF47090">
    <property type="entry name" value="PGBD-like"/>
    <property type="match status" value="1"/>
</dbReference>
<name>A0A0J1GFM5_9GAMM</name>
<sequence length="578" mass="63869">MYKDFYGISESPFSIVPSARFLYLSERHREALTHMLASLGGGGGFGLLTGEVGTGKTTVLRGLVARLPQETQVAVILNPSLSTHELLAGLSDELGISYHEQDSIKQLTDGIYQHLLANHQAGKQTLLLVDEAQHLMPDALEQLRLLTNLETDSTKLLKVVLVGQPELQQLLQQENLRQLAQRITSRYHLLPLNEEEVSEYVNYRLRAVDCLHQVFTPALNLQIARATGGIPRLINLVCDKAMLYGFQSMRHQLDKDIVARACDEVLSWQLPRRQPSKKARTVTFSAFPISALAAGVVVALGIGWWKGWIDLPTRPSDRSVETAPVTAPATASKVETDSLAPVLAPNVVDSAAEQVAQQSTAQTQEPTIVVQAPLDPVQNWRYTVLQAQSEQKAMQTLYRLWGYDPAVSLASCDSSDRIGLSCYNGKGGLPALRDVNRPAVVALREPDGAQYYAAVYAVRDDKVELLLGGERIAVEPSWLDARWDGRYTLLWRPPLGDSASIRYGQQGQRVIWLDHQLSTLLGELPDSQDTFGQALLDKLRRFQREQRLSVDGIAGPQTLMMIDSALHLPGPTLQPENS</sequence>
<proteinExistence type="predicted"/>
<evidence type="ECO:0000256" key="1">
    <source>
        <dbReference type="SAM" id="Phobius"/>
    </source>
</evidence>
<feature type="transmembrane region" description="Helical" evidence="1">
    <location>
        <begin position="282"/>
        <end position="305"/>
    </location>
</feature>
<keyword evidence="1" id="KW-0812">Transmembrane</keyword>
<evidence type="ECO:0000259" key="2">
    <source>
        <dbReference type="SMART" id="SM00382"/>
    </source>
</evidence>
<dbReference type="InterPro" id="IPR027417">
    <property type="entry name" value="P-loop_NTPase"/>
</dbReference>
<dbReference type="OrthoDB" id="9780149at2"/>
<keyword evidence="1" id="KW-0472">Membrane</keyword>
<dbReference type="PANTHER" id="PTHR35894:SF1">
    <property type="entry name" value="PHOSPHORIBULOKINASE _ URIDINE KINASE FAMILY"/>
    <property type="match status" value="1"/>
</dbReference>
<dbReference type="InterPro" id="IPR036365">
    <property type="entry name" value="PGBD-like_sf"/>
</dbReference>
<dbReference type="Gene3D" id="1.10.101.10">
    <property type="entry name" value="PGBD-like superfamily/PGBD"/>
    <property type="match status" value="1"/>
</dbReference>